<name>A0A2I0J1P8_PUNGR</name>
<accession>A0A2I0J1P8</accession>
<dbReference type="PANTHER" id="PTHR46086:SF17">
    <property type="entry name" value="ALPHA_BETA-HYDROLASES SUPERFAMILY PROTEIN"/>
    <property type="match status" value="1"/>
</dbReference>
<protein>
    <submittedName>
        <fullName evidence="1">Uncharacterized protein</fullName>
    </submittedName>
</protein>
<dbReference type="AlphaFoldDB" id="A0A2I0J1P8"/>
<sequence length="117" mass="13660">MAAPCDKSFSNSYLLLRPEDVGLVDLFRILFSTNLEQRKFVDSSHDTEESFNQRWIIFISIIVQKLLLSMAKPMAWVGSTIELWLNLMEFFGFYDFWNGKNKVLGRFLSYMENDEGG</sequence>
<dbReference type="EMBL" id="PGOL01002143">
    <property type="protein sequence ID" value="PKI50155.1"/>
    <property type="molecule type" value="Genomic_DNA"/>
</dbReference>
<dbReference type="PANTHER" id="PTHR46086">
    <property type="entry name" value="ALPHA/BETA-HYDROLASES SUPERFAMILY PROTEIN"/>
    <property type="match status" value="1"/>
</dbReference>
<dbReference type="STRING" id="22663.A0A2I0J1P8"/>
<evidence type="ECO:0000313" key="1">
    <source>
        <dbReference type="EMBL" id="PKI50155.1"/>
    </source>
</evidence>
<dbReference type="GO" id="GO:0006629">
    <property type="term" value="P:lipid metabolic process"/>
    <property type="evidence" value="ECO:0007669"/>
    <property type="project" value="InterPro"/>
</dbReference>
<gene>
    <name evidence="1" type="ORF">CRG98_029479</name>
</gene>
<organism evidence="1 2">
    <name type="scientific">Punica granatum</name>
    <name type="common">Pomegranate</name>
    <dbReference type="NCBI Taxonomy" id="22663"/>
    <lineage>
        <taxon>Eukaryota</taxon>
        <taxon>Viridiplantae</taxon>
        <taxon>Streptophyta</taxon>
        <taxon>Embryophyta</taxon>
        <taxon>Tracheophyta</taxon>
        <taxon>Spermatophyta</taxon>
        <taxon>Magnoliopsida</taxon>
        <taxon>eudicotyledons</taxon>
        <taxon>Gunneridae</taxon>
        <taxon>Pentapetalae</taxon>
        <taxon>rosids</taxon>
        <taxon>malvids</taxon>
        <taxon>Myrtales</taxon>
        <taxon>Lythraceae</taxon>
        <taxon>Punica</taxon>
    </lineage>
</organism>
<keyword evidence="2" id="KW-1185">Reference proteome</keyword>
<dbReference type="GO" id="GO:0004806">
    <property type="term" value="F:triacylglycerol lipase activity"/>
    <property type="evidence" value="ECO:0007669"/>
    <property type="project" value="InterPro"/>
</dbReference>
<proteinExistence type="predicted"/>
<dbReference type="InterPro" id="IPR044819">
    <property type="entry name" value="OBL-like"/>
</dbReference>
<dbReference type="Proteomes" id="UP000233551">
    <property type="component" value="Unassembled WGS sequence"/>
</dbReference>
<reference evidence="1 2" key="1">
    <citation type="submission" date="2017-11" db="EMBL/GenBank/DDBJ databases">
        <title>De-novo sequencing of pomegranate (Punica granatum L.) genome.</title>
        <authorList>
            <person name="Akparov Z."/>
            <person name="Amiraslanov A."/>
            <person name="Hajiyeva S."/>
            <person name="Abbasov M."/>
            <person name="Kaur K."/>
            <person name="Hamwieh A."/>
            <person name="Solovyev V."/>
            <person name="Salamov A."/>
            <person name="Braich B."/>
            <person name="Kosarev P."/>
            <person name="Mahmoud A."/>
            <person name="Hajiyev E."/>
            <person name="Babayeva S."/>
            <person name="Izzatullayeva V."/>
            <person name="Mammadov A."/>
            <person name="Mammadov A."/>
            <person name="Sharifova S."/>
            <person name="Ojaghi J."/>
            <person name="Eynullazada K."/>
            <person name="Bayramov B."/>
            <person name="Abdulazimova A."/>
            <person name="Shahmuradov I."/>
        </authorList>
    </citation>
    <scope>NUCLEOTIDE SEQUENCE [LARGE SCALE GENOMIC DNA]</scope>
    <source>
        <strain evidence="2">cv. AG2017</strain>
        <tissue evidence="1">Leaf</tissue>
    </source>
</reference>
<evidence type="ECO:0000313" key="2">
    <source>
        <dbReference type="Proteomes" id="UP000233551"/>
    </source>
</evidence>
<comment type="caution">
    <text evidence="1">The sequence shown here is derived from an EMBL/GenBank/DDBJ whole genome shotgun (WGS) entry which is preliminary data.</text>
</comment>